<sequence>MYTPQAMQNQYKLADERARTFRDTRRGDCRTGTEQYSTQLKLDGLKLVEFLVKQLRNVPKNMHRNPSMRHDKRYRILSSRILNKIKYT</sequence>
<gene>
    <name evidence="1" type="ORF">SFRICE_030986</name>
</gene>
<evidence type="ECO:0000313" key="1">
    <source>
        <dbReference type="EMBL" id="SOQ47385.1"/>
    </source>
</evidence>
<protein>
    <submittedName>
        <fullName evidence="1">SFRICE_030986</fullName>
    </submittedName>
</protein>
<accession>A0A2H1W2R1</accession>
<dbReference type="EMBL" id="ODYU01005958">
    <property type="protein sequence ID" value="SOQ47385.1"/>
    <property type="molecule type" value="Genomic_DNA"/>
</dbReference>
<organism evidence="1">
    <name type="scientific">Spodoptera frugiperda</name>
    <name type="common">Fall armyworm</name>
    <dbReference type="NCBI Taxonomy" id="7108"/>
    <lineage>
        <taxon>Eukaryota</taxon>
        <taxon>Metazoa</taxon>
        <taxon>Ecdysozoa</taxon>
        <taxon>Arthropoda</taxon>
        <taxon>Hexapoda</taxon>
        <taxon>Insecta</taxon>
        <taxon>Pterygota</taxon>
        <taxon>Neoptera</taxon>
        <taxon>Endopterygota</taxon>
        <taxon>Lepidoptera</taxon>
        <taxon>Glossata</taxon>
        <taxon>Ditrysia</taxon>
        <taxon>Noctuoidea</taxon>
        <taxon>Noctuidae</taxon>
        <taxon>Amphipyrinae</taxon>
        <taxon>Spodoptera</taxon>
    </lineage>
</organism>
<proteinExistence type="predicted"/>
<name>A0A2H1W2R1_SPOFR</name>
<dbReference type="AlphaFoldDB" id="A0A2H1W2R1"/>
<reference evidence="1" key="1">
    <citation type="submission" date="2016-07" db="EMBL/GenBank/DDBJ databases">
        <authorList>
            <person name="Bretaudeau A."/>
        </authorList>
    </citation>
    <scope>NUCLEOTIDE SEQUENCE</scope>
    <source>
        <strain evidence="1">Rice</strain>
        <tissue evidence="1">Whole body</tissue>
    </source>
</reference>